<organism evidence="2 3">
    <name type="scientific">Geobacter argillaceus</name>
    <dbReference type="NCBI Taxonomy" id="345631"/>
    <lineage>
        <taxon>Bacteria</taxon>
        <taxon>Pseudomonadati</taxon>
        <taxon>Thermodesulfobacteriota</taxon>
        <taxon>Desulfuromonadia</taxon>
        <taxon>Geobacterales</taxon>
        <taxon>Geobacteraceae</taxon>
        <taxon>Geobacter</taxon>
    </lineage>
</organism>
<dbReference type="RefSeq" id="WP_145019160.1">
    <property type="nucleotide sequence ID" value="NZ_VLLN01000004.1"/>
</dbReference>
<dbReference type="InterPro" id="IPR036390">
    <property type="entry name" value="WH_DNA-bd_sf"/>
</dbReference>
<dbReference type="Pfam" id="PF01022">
    <property type="entry name" value="HTH_5"/>
    <property type="match status" value="1"/>
</dbReference>
<dbReference type="PRINTS" id="PR00778">
    <property type="entry name" value="HTHARSR"/>
</dbReference>
<dbReference type="Gene3D" id="3.40.50.150">
    <property type="entry name" value="Vaccinia Virus protein VP39"/>
    <property type="match status" value="1"/>
</dbReference>
<dbReference type="PANTHER" id="PTHR42912:SF93">
    <property type="entry name" value="N6-ADENOSINE-METHYLTRANSFERASE TMT1A"/>
    <property type="match status" value="1"/>
</dbReference>
<feature type="domain" description="HTH arsR-type" evidence="1">
    <location>
        <begin position="1"/>
        <end position="88"/>
    </location>
</feature>
<dbReference type="InterPro" id="IPR036388">
    <property type="entry name" value="WH-like_DNA-bd_sf"/>
</dbReference>
<dbReference type="InterPro" id="IPR013216">
    <property type="entry name" value="Methyltransf_11"/>
</dbReference>
<dbReference type="InterPro" id="IPR029063">
    <property type="entry name" value="SAM-dependent_MTases_sf"/>
</dbReference>
<dbReference type="PROSITE" id="PS50987">
    <property type="entry name" value="HTH_ARSR_2"/>
    <property type="match status" value="1"/>
</dbReference>
<dbReference type="InterPro" id="IPR050508">
    <property type="entry name" value="Methyltransf_Superfamily"/>
</dbReference>
<keyword evidence="3" id="KW-1185">Reference proteome</keyword>
<dbReference type="GO" id="GO:0008757">
    <property type="term" value="F:S-adenosylmethionine-dependent methyltransferase activity"/>
    <property type="evidence" value="ECO:0007669"/>
    <property type="project" value="InterPro"/>
</dbReference>
<dbReference type="SUPFAM" id="SSF53335">
    <property type="entry name" value="S-adenosyl-L-methionine-dependent methyltransferases"/>
    <property type="match status" value="1"/>
</dbReference>
<dbReference type="NCBIfam" id="NF033788">
    <property type="entry name" value="HTH_metalloreg"/>
    <property type="match status" value="1"/>
</dbReference>
<proteinExistence type="predicted"/>
<sequence>MLELFKALADPCRLRLVAVLLRGEFTVQELTRIMGMGQSRISRHLKILTEAGVLTVKRQGTWSYYRAGEGNSFFGAIRPAFEREVESLPGRAADLSAVARILEARRRRSQEFFDRHARQWDDLARVLLPVPDYQGRLLELIPAGEIVLEIGVGTGGLLAALAGRARSVIGVDHSPAMLEEARRRLAADGVGGIELRLGEMTHLPLPDASVACVVANMVLHHAADPAAVLTEIRRVLASGGLLVVADLARHEREAAREQLADQWLGFEEQELTEWLAEAGFSAVSCERPEAADGQEAVLLVRALAGTEENKRMQ</sequence>
<dbReference type="Gene3D" id="1.10.10.10">
    <property type="entry name" value="Winged helix-like DNA-binding domain superfamily/Winged helix DNA-binding domain"/>
    <property type="match status" value="1"/>
</dbReference>
<name>A0A562WQG5_9BACT</name>
<dbReference type="EMBL" id="VLLN01000004">
    <property type="protein sequence ID" value="TWJ32583.1"/>
    <property type="molecule type" value="Genomic_DNA"/>
</dbReference>
<evidence type="ECO:0000313" key="3">
    <source>
        <dbReference type="Proteomes" id="UP000319449"/>
    </source>
</evidence>
<reference evidence="2 3" key="1">
    <citation type="submission" date="2019-07" db="EMBL/GenBank/DDBJ databases">
        <title>Genomic Encyclopedia of Archaeal and Bacterial Type Strains, Phase II (KMG-II): from individual species to whole genera.</title>
        <authorList>
            <person name="Goeker M."/>
        </authorList>
    </citation>
    <scope>NUCLEOTIDE SEQUENCE [LARGE SCALE GENOMIC DNA]</scope>
    <source>
        <strain evidence="2 3">ATCC BAA-1139</strain>
    </source>
</reference>
<evidence type="ECO:0000313" key="2">
    <source>
        <dbReference type="EMBL" id="TWJ32583.1"/>
    </source>
</evidence>
<dbReference type="OrthoDB" id="9789575at2"/>
<dbReference type="Proteomes" id="UP000319449">
    <property type="component" value="Unassembled WGS sequence"/>
</dbReference>
<dbReference type="InterPro" id="IPR011991">
    <property type="entry name" value="ArsR-like_HTH"/>
</dbReference>
<dbReference type="GO" id="GO:0003700">
    <property type="term" value="F:DNA-binding transcription factor activity"/>
    <property type="evidence" value="ECO:0007669"/>
    <property type="project" value="InterPro"/>
</dbReference>
<dbReference type="SMART" id="SM00418">
    <property type="entry name" value="HTH_ARSR"/>
    <property type="match status" value="1"/>
</dbReference>
<gene>
    <name evidence="2" type="ORF">JN12_01025</name>
</gene>
<dbReference type="InterPro" id="IPR001845">
    <property type="entry name" value="HTH_ArsR_DNA-bd_dom"/>
</dbReference>
<dbReference type="SUPFAM" id="SSF46785">
    <property type="entry name" value="Winged helix' DNA-binding domain"/>
    <property type="match status" value="1"/>
</dbReference>
<evidence type="ECO:0000259" key="1">
    <source>
        <dbReference type="PROSITE" id="PS50987"/>
    </source>
</evidence>
<dbReference type="AlphaFoldDB" id="A0A562WQG5"/>
<dbReference type="CDD" id="cd02440">
    <property type="entry name" value="AdoMet_MTases"/>
    <property type="match status" value="1"/>
</dbReference>
<accession>A0A562WQG5</accession>
<dbReference type="Pfam" id="PF08241">
    <property type="entry name" value="Methyltransf_11"/>
    <property type="match status" value="1"/>
</dbReference>
<dbReference type="CDD" id="cd00090">
    <property type="entry name" value="HTH_ARSR"/>
    <property type="match status" value="1"/>
</dbReference>
<protein>
    <submittedName>
        <fullName evidence="2">ArsR family transcriptional regulator</fullName>
    </submittedName>
</protein>
<dbReference type="PANTHER" id="PTHR42912">
    <property type="entry name" value="METHYLTRANSFERASE"/>
    <property type="match status" value="1"/>
</dbReference>
<comment type="caution">
    <text evidence="2">The sequence shown here is derived from an EMBL/GenBank/DDBJ whole genome shotgun (WGS) entry which is preliminary data.</text>
</comment>